<proteinExistence type="inferred from homology"/>
<keyword evidence="8" id="KW-1185">Reference proteome</keyword>
<reference evidence="7 8" key="1">
    <citation type="journal article" date="2020" name="Microorganisms">
        <title>Osmotic Adaptation and Compatible Solute Biosynthesis of Phototrophic Bacteria as Revealed from Genome Analyses.</title>
        <authorList>
            <person name="Imhoff J.F."/>
            <person name="Rahn T."/>
            <person name="Kunzel S."/>
            <person name="Keller A."/>
            <person name="Neulinger S.C."/>
        </authorList>
    </citation>
    <scope>NUCLEOTIDE SEQUENCE [LARGE SCALE GENOMIC DNA]</scope>
    <source>
        <strain evidence="7 8">DSM 9895</strain>
    </source>
</reference>
<comment type="catalytic activity">
    <reaction evidence="4">
        <text>N-terminal L-glutamyl-[protein] + L-leucyl-tRNA(Leu) = N-terminal L-leucyl-L-glutamyl-[protein] + tRNA(Leu) + H(+)</text>
        <dbReference type="Rhea" id="RHEA:50412"/>
        <dbReference type="Rhea" id="RHEA-COMP:9613"/>
        <dbReference type="Rhea" id="RHEA-COMP:9622"/>
        <dbReference type="Rhea" id="RHEA-COMP:12664"/>
        <dbReference type="Rhea" id="RHEA-COMP:12668"/>
        <dbReference type="ChEBI" id="CHEBI:15378"/>
        <dbReference type="ChEBI" id="CHEBI:64721"/>
        <dbReference type="ChEBI" id="CHEBI:78442"/>
        <dbReference type="ChEBI" id="CHEBI:78494"/>
        <dbReference type="ChEBI" id="CHEBI:133041"/>
        <dbReference type="EC" id="2.3.2.29"/>
    </reaction>
</comment>
<keyword evidence="1 4" id="KW-0963">Cytoplasm</keyword>
<dbReference type="RefSeq" id="WP_200341222.1">
    <property type="nucleotide sequence ID" value="NZ_NRRL01000033.1"/>
</dbReference>
<dbReference type="PIRSF" id="PIRSF037208">
    <property type="entry name" value="ATE_pro_prd"/>
    <property type="match status" value="1"/>
</dbReference>
<dbReference type="InterPro" id="IPR007471">
    <property type="entry name" value="N-end_Aminoacyl_Trfase_N"/>
</dbReference>
<comment type="catalytic activity">
    <reaction evidence="4">
        <text>N-terminal L-aspartyl-[protein] + L-leucyl-tRNA(Leu) = N-terminal L-leucyl-L-aspartyl-[protein] + tRNA(Leu) + H(+)</text>
        <dbReference type="Rhea" id="RHEA:50420"/>
        <dbReference type="Rhea" id="RHEA-COMP:9613"/>
        <dbReference type="Rhea" id="RHEA-COMP:9622"/>
        <dbReference type="Rhea" id="RHEA-COMP:12669"/>
        <dbReference type="Rhea" id="RHEA-COMP:12674"/>
        <dbReference type="ChEBI" id="CHEBI:15378"/>
        <dbReference type="ChEBI" id="CHEBI:64720"/>
        <dbReference type="ChEBI" id="CHEBI:78442"/>
        <dbReference type="ChEBI" id="CHEBI:78494"/>
        <dbReference type="ChEBI" id="CHEBI:133042"/>
        <dbReference type="EC" id="2.3.2.29"/>
    </reaction>
</comment>
<dbReference type="Pfam" id="PF04377">
    <property type="entry name" value="ATE_C"/>
    <property type="match status" value="1"/>
</dbReference>
<dbReference type="SUPFAM" id="SSF55729">
    <property type="entry name" value="Acyl-CoA N-acyltransferases (Nat)"/>
    <property type="match status" value="1"/>
</dbReference>
<dbReference type="Pfam" id="PF04376">
    <property type="entry name" value="ATE_N"/>
    <property type="match status" value="1"/>
</dbReference>
<dbReference type="InterPro" id="IPR030700">
    <property type="entry name" value="N-end_Aminoacyl_Trfase"/>
</dbReference>
<name>A0ABS1DG83_9PROT</name>
<gene>
    <name evidence="4" type="primary">bpt</name>
    <name evidence="7" type="ORF">CKO28_12745</name>
</gene>
<dbReference type="InterPro" id="IPR017138">
    <property type="entry name" value="Asp_Glu_LeuTrfase"/>
</dbReference>
<evidence type="ECO:0000313" key="7">
    <source>
        <dbReference type="EMBL" id="MBK1668899.1"/>
    </source>
</evidence>
<sequence>MNDGSSFAGRPDASGTLSRRPQSFFVLRETPCPYIPGRMERKLVTELSPRGWPNSYSDLSRAGFRRSHLFAYRPACRGCDACVPVRVDAARYRPSKSLRRIERRNADLAGTLRPPVSTYEQYLLFQRYLKRRHGDGDMARMSYGDFRAMVEETSAATRMAEFRDRDGQLVGGCLLDLLDDGCSAVYSFFEPDEQARSLGTYMIHWAIADTLMRGQRYVYLGYWIAQSRKMAYKTRFRPLEALGPHGWRDLDDAAIARQQTAAADGDAA</sequence>
<comment type="caution">
    <text evidence="7">The sequence shown here is derived from an EMBL/GenBank/DDBJ whole genome shotgun (WGS) entry which is preliminary data.</text>
</comment>
<feature type="domain" description="N-end aminoacyl transferase N-terminal" evidence="5">
    <location>
        <begin position="31"/>
        <end position="100"/>
    </location>
</feature>
<dbReference type="HAMAP" id="MF_00689">
    <property type="entry name" value="Bpt"/>
    <property type="match status" value="1"/>
</dbReference>
<dbReference type="PANTHER" id="PTHR21367:SF1">
    <property type="entry name" value="ARGINYL-TRNA--PROTEIN TRANSFERASE 1"/>
    <property type="match status" value="1"/>
</dbReference>
<dbReference type="PANTHER" id="PTHR21367">
    <property type="entry name" value="ARGININE-TRNA-PROTEIN TRANSFERASE 1"/>
    <property type="match status" value="1"/>
</dbReference>
<dbReference type="NCBIfam" id="NF002342">
    <property type="entry name" value="PRK01305.1-3"/>
    <property type="match status" value="1"/>
</dbReference>
<protein>
    <recommendedName>
        <fullName evidence="4">Aspartate/glutamate leucyltransferase</fullName>
        <ecNumber evidence="4">2.3.2.29</ecNumber>
    </recommendedName>
</protein>
<dbReference type="InterPro" id="IPR016181">
    <property type="entry name" value="Acyl_CoA_acyltransferase"/>
</dbReference>
<dbReference type="EMBL" id="NRRL01000033">
    <property type="protein sequence ID" value="MBK1668899.1"/>
    <property type="molecule type" value="Genomic_DNA"/>
</dbReference>
<evidence type="ECO:0000259" key="5">
    <source>
        <dbReference type="Pfam" id="PF04376"/>
    </source>
</evidence>
<organism evidence="7 8">
    <name type="scientific">Rhodovibrio sodomensis</name>
    <dbReference type="NCBI Taxonomy" id="1088"/>
    <lineage>
        <taxon>Bacteria</taxon>
        <taxon>Pseudomonadati</taxon>
        <taxon>Pseudomonadota</taxon>
        <taxon>Alphaproteobacteria</taxon>
        <taxon>Rhodospirillales</taxon>
        <taxon>Rhodovibrionaceae</taxon>
        <taxon>Rhodovibrio</taxon>
    </lineage>
</organism>
<dbReference type="EC" id="2.3.2.29" evidence="4"/>
<evidence type="ECO:0000256" key="1">
    <source>
        <dbReference type="ARBA" id="ARBA00022490"/>
    </source>
</evidence>
<comment type="function">
    <text evidence="4">Functions in the N-end rule pathway of protein degradation where it conjugates Leu from its aminoacyl-tRNA to the N-termini of proteins containing an N-terminal aspartate or glutamate.</text>
</comment>
<comment type="subcellular location">
    <subcellularLocation>
        <location evidence="4">Cytoplasm</location>
    </subcellularLocation>
</comment>
<evidence type="ECO:0000256" key="4">
    <source>
        <dbReference type="HAMAP-Rule" id="MF_00689"/>
    </source>
</evidence>
<dbReference type="InterPro" id="IPR007472">
    <property type="entry name" value="N-end_Aminoacyl_Trfase_C"/>
</dbReference>
<evidence type="ECO:0000313" key="8">
    <source>
        <dbReference type="Proteomes" id="UP001296873"/>
    </source>
</evidence>
<keyword evidence="3 4" id="KW-0012">Acyltransferase</keyword>
<evidence type="ECO:0000256" key="3">
    <source>
        <dbReference type="ARBA" id="ARBA00023315"/>
    </source>
</evidence>
<dbReference type="NCBIfam" id="NF002343">
    <property type="entry name" value="PRK01305.1-4"/>
    <property type="match status" value="1"/>
</dbReference>
<accession>A0ABS1DG83</accession>
<feature type="domain" description="N-end rule aminoacyl transferase C-terminal" evidence="6">
    <location>
        <begin position="120"/>
        <end position="242"/>
    </location>
</feature>
<dbReference type="Proteomes" id="UP001296873">
    <property type="component" value="Unassembled WGS sequence"/>
</dbReference>
<dbReference type="NCBIfam" id="NF002346">
    <property type="entry name" value="PRK01305.2-3"/>
    <property type="match status" value="1"/>
</dbReference>
<evidence type="ECO:0000256" key="2">
    <source>
        <dbReference type="ARBA" id="ARBA00022679"/>
    </source>
</evidence>
<keyword evidence="2 4" id="KW-0808">Transferase</keyword>
<comment type="similarity">
    <text evidence="4">Belongs to the R-transferase family. Bpt subfamily.</text>
</comment>
<evidence type="ECO:0000259" key="6">
    <source>
        <dbReference type="Pfam" id="PF04377"/>
    </source>
</evidence>